<keyword evidence="5" id="KW-1185">Reference proteome</keyword>
<keyword evidence="4" id="KW-0378">Hydrolase</keyword>
<dbReference type="SUPFAM" id="SSF53335">
    <property type="entry name" value="S-adenosyl-L-methionine-dependent methyltransferases"/>
    <property type="match status" value="1"/>
</dbReference>
<feature type="region of interest" description="Disordered" evidence="2">
    <location>
        <begin position="2199"/>
        <end position="2218"/>
    </location>
</feature>
<dbReference type="Gene3D" id="3.40.50.300">
    <property type="entry name" value="P-loop containing nucleotide triphosphate hydrolases"/>
    <property type="match status" value="2"/>
</dbReference>
<keyword evidence="4" id="KW-0067">ATP-binding</keyword>
<dbReference type="InterPro" id="IPR001650">
    <property type="entry name" value="Helicase_C-like"/>
</dbReference>
<dbReference type="SUPFAM" id="SSF52540">
    <property type="entry name" value="P-loop containing nucleoside triphosphate hydrolases"/>
    <property type="match status" value="2"/>
</dbReference>
<feature type="coiled-coil region" evidence="1">
    <location>
        <begin position="2053"/>
        <end position="2080"/>
    </location>
</feature>
<dbReference type="SMART" id="SM00490">
    <property type="entry name" value="HELICc"/>
    <property type="match status" value="1"/>
</dbReference>
<evidence type="ECO:0000259" key="3">
    <source>
        <dbReference type="PROSITE" id="PS51194"/>
    </source>
</evidence>
<evidence type="ECO:0000313" key="4">
    <source>
        <dbReference type="EMBL" id="ESL02297.1"/>
    </source>
</evidence>
<dbReference type="InterPro" id="IPR052933">
    <property type="entry name" value="DNA_Protect_Modify"/>
</dbReference>
<evidence type="ECO:0000313" key="5">
    <source>
        <dbReference type="Proteomes" id="UP000018227"/>
    </source>
</evidence>
<feature type="region of interest" description="Disordered" evidence="2">
    <location>
        <begin position="270"/>
        <end position="299"/>
    </location>
</feature>
<keyword evidence="4" id="KW-0547">Nucleotide-binding</keyword>
<feature type="domain" description="Helicase C-terminal" evidence="3">
    <location>
        <begin position="1716"/>
        <end position="1882"/>
    </location>
</feature>
<dbReference type="Gene3D" id="3.40.50.150">
    <property type="entry name" value="Vaccinia Virus protein VP39"/>
    <property type="match status" value="1"/>
</dbReference>
<dbReference type="PRINTS" id="PR00507">
    <property type="entry name" value="N12N6MTFRASE"/>
</dbReference>
<dbReference type="PANTHER" id="PTHR41313">
    <property type="entry name" value="ADENINE-SPECIFIC METHYLTRANSFERASE"/>
    <property type="match status" value="1"/>
</dbReference>
<sequence>MDKKMGIKYEKDPQAYYEEIIGGLMEVMNEAYRNFFRLESLNGFLDVAKKADSLSFSNQLILWQKKINFTRFETYTKWQALGRQVRYGSKSTKFLMGNYRKPRVIYMFDRSVTSGRENKDEKHIAEHKNEILQYMKSYPLTGNTINENIYKGFDIARAYREGLGQDIEESMFDELETLVRNAALTDNEFYHSYKSRQVQKEEILNAIKKISSILIASKLGEDVDSIYGKDGIKEIFRVLNNSTRLFAAWTHALELTDGFIREMEERFEKEAEPKTGRFQDKAIEKSKGSEKEITKEAEPSKKIGNNEDIVLLSIKDYDLEGLPVIYQNEEYKISGNVYSPNSFTGSIMRLSSVNEGSASLTKYYSDVHPVAELYARKIDLEKFRQSIAEEEKLQHEKQPLPEEEIQAEYTKKENLQEDDTEKETVEPTKFIIPGNTGEGQIVFNIENAIESIEPVTDVKPIVKADNISNYKITADTLPETLEPSKRLVNNVDAIIMLKSIEEGERELNTEAQVVLAKYVGWGGLADVFDETKLGQWEAVRNFLKENLTQHEYEAARQSTLTGFYTPKPVIDGMYKILSGMGLRKGNVLEPSMGIGNFIGNLPNEMQGVKFYGVEQDSISGRIAKLLYPESNIQIKGFEETTFSNNFFDASIGNVPFGDFKLNDRDYDRNNFLIHDYFFAKSIDKVRNGGIIAFITSSGTMDKKDESVRKYIAARAEFLGAIRLPNNTFKGMAGTEVTSDIIFFKKRDSVMERDEDWIHLSSDDKGLTYNKYFVDNPEMVIGTMEEVSGRFGNTITCSPVLSTVSGEMSGKSLGKRIEIIGEKISGKTRYEEAEILKEEKEAIPATDDVRNFSYTVIDGEVYYRENSLFMKNWMWKAVTETDEKGKEHTIHVRREPVKSEKEKVIAYIGVRNALDDVIKSQKENVSDEAVKAAQDRLNEVYDTFSKKYGFINGQGNTRLFRQDAAFPLVSSAEVLDEDRKFVSKGDIFTKRTIAVAKPIEHVDTSPEALVLSVSQKGKIDFSYMERLTGKDRKTLIEELKGEIFLNLTDMQKRYETVSLMPENGALPFINAAVTDIPKYEYVTKDEYLSGNIREKTGIVDSYISKLKYTESMSAERITEQEKEVLKNEVRLLEYQRAELMKAMPKELIASEINVKLGTAWIPAEDINDFVFKTLKPSAWVQPDIKVRFSEETGAWNIEGKSADKGNTLAEMAFGTGRVNAYKIIENALNLKDTKVYDRKKGPDGEEVSVLNKKETMLAGQKQELLNNEFKNWIFNDRDRRERLVKLYNERFNSVRNREYDGSSLTFEGMNASIELKPHQKNAVARILYGGNTLLAHVVGAGKTFEMVAAAMESKRLGLCTKSLIVVPNHITGQIGSEFMQLYPGANIMVADKKDFEMRNRKRFLGRIATGEYDAVIIGHTQFEKIPMSKEYQEKHIKSQIQGIIKSIEDYKYNINQKFSVKELEKTKKKLETRLEKLNSTFNKDYVAIFEELGVDRLFIDEAHEFKNLYLYTKMQNVAGIGTSEALKSSDMFMKCRYMDELTGGKGVVFATGTPVSNSMTELYTMQRYLQYDNLRKSGLLNFDSWASTFGETTTDFELSPEGIGYRVKTRFSKFFNLPELMTMFKETADIQTADMLSLPKPEAHYEVIKTKPTPEQKEILKALSDRADNVRGGDIDPKIDNMLRITNDGRKLALDQRLINPMLPDNPDSKVNMCVRKIFEIWENTREKKLAQLVFSDMSTPNGKSKFNIYDDIRKKLVTLGVPDKEIAFIHDAGNDIQKEKVFSKVRTGEVRILMGSTHKMGAGTNVQNKLIALHDLDVPWRPSDLEQRAGRIVRQGNENSDVYIYRYVTENTFDAYLWQTIENKQKFISQIMTSKTPVRAVEDVDESSLSYAEIKALATGNPMIKEKMDLDNEVTKLKMLEADYRANRYRLEEQLTKEYPGEIERTEKLITAVKEDIADIEYRKEDGDKFTFIILNGEKIEDKKTAGEKLLETIKNIPIYERKEIGNYRNFVLEAGYSFMRNEYTFTLKGKALHKGAFGNSSDGNITRLDNVIDKIPESLKKLSEKLETAKEQLVLAKAEFDKPFHKAEELKEKSTRLAELNSILEMGDEIKKSGYHISDRLAEKIVRFMENYDSSFEYSKDIKGHSNRGEYIQTVKEDFLNGNDEKYSIKMDKLKNETSSALKEATNIETELHMYKEPGNISEATSNSRETCIDLER</sequence>
<dbReference type="InterPro" id="IPR027417">
    <property type="entry name" value="P-loop_NTPase"/>
</dbReference>
<dbReference type="PANTHER" id="PTHR41313:SF1">
    <property type="entry name" value="DNA METHYLASE ADENINE-SPECIFIC DOMAIN-CONTAINING PROTEIN"/>
    <property type="match status" value="1"/>
</dbReference>
<proteinExistence type="predicted"/>
<dbReference type="PROSITE" id="PS51194">
    <property type="entry name" value="HELICASE_CTER"/>
    <property type="match status" value="1"/>
</dbReference>
<feature type="compositionally biased region" description="Basic and acidic residues" evidence="2">
    <location>
        <begin position="391"/>
        <end position="400"/>
    </location>
</feature>
<dbReference type="SMART" id="SM00487">
    <property type="entry name" value="DEXDc"/>
    <property type="match status" value="1"/>
</dbReference>
<dbReference type="eggNOG" id="COG0553">
    <property type="taxonomic scope" value="Bacteria"/>
</dbReference>
<dbReference type="eggNOG" id="COG0827">
    <property type="taxonomic scope" value="Bacteria"/>
</dbReference>
<dbReference type="EMBL" id="ACIL03000016">
    <property type="protein sequence ID" value="ESL02297.1"/>
    <property type="molecule type" value="Genomic_DNA"/>
</dbReference>
<reference evidence="4 5" key="1">
    <citation type="submission" date="2013-06" db="EMBL/GenBank/DDBJ databases">
        <authorList>
            <person name="Weinstock G."/>
            <person name="Sodergren E."/>
            <person name="Clifton S."/>
            <person name="Fulton L."/>
            <person name="Fulton B."/>
            <person name="Courtney L."/>
            <person name="Fronick C."/>
            <person name="Harrison M."/>
            <person name="Strong C."/>
            <person name="Farmer C."/>
            <person name="Delahaunty K."/>
            <person name="Markovic C."/>
            <person name="Hall O."/>
            <person name="Minx P."/>
            <person name="Tomlinson C."/>
            <person name="Mitreva M."/>
            <person name="Nelson J."/>
            <person name="Hou S."/>
            <person name="Wollam A."/>
            <person name="Pepin K.H."/>
            <person name="Johnson M."/>
            <person name="Bhonagiri V."/>
            <person name="Nash W.E."/>
            <person name="Warren W."/>
            <person name="Chinwalla A."/>
            <person name="Mardis E.R."/>
            <person name="Wilson R.K."/>
        </authorList>
    </citation>
    <scope>NUCLEOTIDE SEQUENCE [LARGE SCALE GENOMIC DNA]</scope>
    <source>
        <strain evidence="4 5">ATCC 51271</strain>
    </source>
</reference>
<name>V2Y2L3_9FIRM</name>
<evidence type="ECO:0000256" key="2">
    <source>
        <dbReference type="SAM" id="MobiDB-lite"/>
    </source>
</evidence>
<evidence type="ECO:0000256" key="1">
    <source>
        <dbReference type="SAM" id="Coils"/>
    </source>
</evidence>
<keyword evidence="1" id="KW-0175">Coiled coil</keyword>
<accession>V2Y2L3</accession>
<dbReference type="InterPro" id="IPR013610">
    <property type="entry name" value="ArdC_N"/>
</dbReference>
<dbReference type="STRING" id="592026.GCWU0000282_002431"/>
<dbReference type="eggNOG" id="COG4646">
    <property type="taxonomic scope" value="Bacteria"/>
</dbReference>
<protein>
    <submittedName>
        <fullName evidence="4">Helicase protein</fullName>
    </submittedName>
</protein>
<keyword evidence="4" id="KW-0347">Helicase</keyword>
<dbReference type="HOGENOM" id="CLU_000181_8_5_9"/>
<dbReference type="Proteomes" id="UP000018227">
    <property type="component" value="Unassembled WGS sequence"/>
</dbReference>
<dbReference type="InterPro" id="IPR014001">
    <property type="entry name" value="Helicase_ATP-bd"/>
</dbReference>
<dbReference type="Pfam" id="PF00271">
    <property type="entry name" value="Helicase_C"/>
    <property type="match status" value="1"/>
</dbReference>
<comment type="caution">
    <text evidence="4">The sequence shown here is derived from an EMBL/GenBank/DDBJ whole genome shotgun (WGS) entry which is preliminary data.</text>
</comment>
<dbReference type="Pfam" id="PF08401">
    <property type="entry name" value="ArdcN"/>
    <property type="match status" value="1"/>
</dbReference>
<dbReference type="GO" id="GO:0003697">
    <property type="term" value="F:single-stranded DNA binding"/>
    <property type="evidence" value="ECO:0007669"/>
    <property type="project" value="InterPro"/>
</dbReference>
<dbReference type="GO" id="GO:0004386">
    <property type="term" value="F:helicase activity"/>
    <property type="evidence" value="ECO:0007669"/>
    <property type="project" value="UniProtKB-KW"/>
</dbReference>
<organism evidence="4 5">
    <name type="scientific">Catonella morbi ATCC 51271</name>
    <dbReference type="NCBI Taxonomy" id="592026"/>
    <lineage>
        <taxon>Bacteria</taxon>
        <taxon>Bacillati</taxon>
        <taxon>Bacillota</taxon>
        <taxon>Clostridia</taxon>
        <taxon>Lachnospirales</taxon>
        <taxon>Lachnospiraceae</taxon>
        <taxon>Catonella</taxon>
    </lineage>
</organism>
<feature type="region of interest" description="Disordered" evidence="2">
    <location>
        <begin position="391"/>
        <end position="424"/>
    </location>
</feature>
<dbReference type="InterPro" id="IPR029063">
    <property type="entry name" value="SAM-dependent_MTases_sf"/>
</dbReference>
<gene>
    <name evidence="4" type="ORF">GCWU0000282_002431</name>
</gene>